<dbReference type="Gene3D" id="1.10.287.130">
    <property type="match status" value="1"/>
</dbReference>
<evidence type="ECO:0000259" key="1">
    <source>
        <dbReference type="Pfam" id="PF10090"/>
    </source>
</evidence>
<dbReference type="Gene3D" id="3.30.565.10">
    <property type="entry name" value="Histidine kinase-like ATPase, C-terminal domain"/>
    <property type="match status" value="1"/>
</dbReference>
<dbReference type="STRING" id="1122180.Lokhon_01787"/>
<dbReference type="InterPro" id="IPR036890">
    <property type="entry name" value="HATPase_C_sf"/>
</dbReference>
<gene>
    <name evidence="2" type="ORF">Lokhon_01787</name>
</gene>
<dbReference type="GO" id="GO:0016301">
    <property type="term" value="F:kinase activity"/>
    <property type="evidence" value="ECO:0007669"/>
    <property type="project" value="UniProtKB-KW"/>
</dbReference>
<dbReference type="HOGENOM" id="CLU_086320_1_0_5"/>
<dbReference type="InterPro" id="IPR018762">
    <property type="entry name" value="ChpT_C"/>
</dbReference>
<keyword evidence="3" id="KW-1185">Reference proteome</keyword>
<dbReference type="RefSeq" id="WP_017928732.1">
    <property type="nucleotide sequence ID" value="NZ_KB822998.1"/>
</dbReference>
<dbReference type="EMBL" id="APGJ01000006">
    <property type="protein sequence ID" value="EYD71717.1"/>
    <property type="molecule type" value="Genomic_DNA"/>
</dbReference>
<accession>A0A017HB36</accession>
<dbReference type="Pfam" id="PF10090">
    <property type="entry name" value="HPTransfase"/>
    <property type="match status" value="1"/>
</dbReference>
<evidence type="ECO:0000313" key="2">
    <source>
        <dbReference type="EMBL" id="EYD71717.1"/>
    </source>
</evidence>
<keyword evidence="2" id="KW-0808">Transferase</keyword>
<reference evidence="2 3" key="1">
    <citation type="submission" date="2013-03" db="EMBL/GenBank/DDBJ databases">
        <authorList>
            <person name="Fiebig A."/>
            <person name="Goeker M."/>
            <person name="Klenk H.-P.P."/>
        </authorList>
    </citation>
    <scope>NUCLEOTIDE SEQUENCE [LARGE SCALE GENOMIC DNA]</scope>
    <source>
        <strain evidence="2 3">DSM 17492</strain>
    </source>
</reference>
<proteinExistence type="predicted"/>
<evidence type="ECO:0000313" key="3">
    <source>
        <dbReference type="Proteomes" id="UP000025047"/>
    </source>
</evidence>
<feature type="domain" description="Histidine phosphotransferase ChpT C-terminal" evidence="1">
    <location>
        <begin position="76"/>
        <end position="189"/>
    </location>
</feature>
<dbReference type="PATRIC" id="fig|1122180.6.peg.1769"/>
<dbReference type="eggNOG" id="COG5385">
    <property type="taxonomic scope" value="Bacteria"/>
</dbReference>
<dbReference type="AlphaFoldDB" id="A0A017HB36"/>
<name>A0A017HB36_9RHOB</name>
<dbReference type="Proteomes" id="UP000025047">
    <property type="component" value="Unassembled WGS sequence"/>
</dbReference>
<dbReference type="OrthoDB" id="9803702at2"/>
<keyword evidence="2" id="KW-0418">Kinase</keyword>
<organism evidence="2 3">
    <name type="scientific">Limimaricola hongkongensis DSM 17492</name>
    <dbReference type="NCBI Taxonomy" id="1122180"/>
    <lineage>
        <taxon>Bacteria</taxon>
        <taxon>Pseudomonadati</taxon>
        <taxon>Pseudomonadota</taxon>
        <taxon>Alphaproteobacteria</taxon>
        <taxon>Rhodobacterales</taxon>
        <taxon>Paracoccaceae</taxon>
        <taxon>Limimaricola</taxon>
    </lineage>
</organism>
<protein>
    <submittedName>
        <fullName evidence="2">Signal transduction histidine kinase</fullName>
    </submittedName>
</protein>
<sequence length="197" mass="21292">MNDQPDLGALIVSRICHDLISPLSAIGNGVELLEMTTPPGPELSLISESVENAVARIRFFRFAFGAASADQLVGRSEIVSMLDALSRSGRLRYDWEVAEDVPRDRLKLAMLLAACTEQALPQGGRIVFAGQADALRLSAHGPKVRPDPDAWERLRHGTVSPQAKAGEAQFAIAAAMLRLSARPLWIETGEHGVEIGF</sequence>
<comment type="caution">
    <text evidence="2">The sequence shown here is derived from an EMBL/GenBank/DDBJ whole genome shotgun (WGS) entry which is preliminary data.</text>
</comment>